<feature type="transmembrane region" description="Helical" evidence="6">
    <location>
        <begin position="223"/>
        <end position="245"/>
    </location>
</feature>
<organism evidence="8 9">
    <name type="scientific">Orbilia oligospora</name>
    <name type="common">Nematode-trapping fungus</name>
    <name type="synonym">Arthrobotrys oligospora</name>
    <dbReference type="NCBI Taxonomy" id="2813651"/>
    <lineage>
        <taxon>Eukaryota</taxon>
        <taxon>Fungi</taxon>
        <taxon>Dikarya</taxon>
        <taxon>Ascomycota</taxon>
        <taxon>Pezizomycotina</taxon>
        <taxon>Orbiliomycetes</taxon>
        <taxon>Orbiliales</taxon>
        <taxon>Orbiliaceae</taxon>
        <taxon>Orbilia</taxon>
    </lineage>
</organism>
<keyword evidence="3 6" id="KW-1133">Transmembrane helix</keyword>
<feature type="transmembrane region" description="Helical" evidence="6">
    <location>
        <begin position="111"/>
        <end position="132"/>
    </location>
</feature>
<dbReference type="PANTHER" id="PTHR33048:SF2">
    <property type="entry name" value="SRPK"/>
    <property type="match status" value="1"/>
</dbReference>
<feature type="transmembrane region" description="Helical" evidence="6">
    <location>
        <begin position="282"/>
        <end position="303"/>
    </location>
</feature>
<accession>A0A7C8KBT9</accession>
<feature type="transmembrane region" description="Helical" evidence="6">
    <location>
        <begin position="186"/>
        <end position="211"/>
    </location>
</feature>
<sequence length="391" mass="44107">MQRPHKATWVDKNAGEKMAYSAIVEQWTEYGIGMAVFVLRIIARIKIVGFKGFTGDDYLVPLAMLFYTLQLVSHQIMHDNGLIIAIKLDTYYGDFTDRQRERAQLGGKANILSWISYTSLIWTLKGCMVFLYYRLTAGLKARKFVHITAGVIAASYVGIVLMILLNCRPLNKNWTSPYGTEYCVNNIPHFAVIGPINVVTDIMLLCIPLPLIVRAKLPLRRKLVISVLLGGGFFLIIAVILNNLFSLMYKFDGLYNTFNGDFIQFGIENPSFVLSWGTRETFVAVLVVNAPCIKPLISSSVWLKVRNKTLTKVSVHSLRAKAVTPLPPPNNNNNVKLEELERRVDSESIMSEYRRDPSINSKRAMLSPSSSNDEDRRSISFLPVYEINKGT</sequence>
<keyword evidence="2 6" id="KW-0812">Transmembrane</keyword>
<dbReference type="InterPro" id="IPR049326">
    <property type="entry name" value="Rhodopsin_dom_fungi"/>
</dbReference>
<evidence type="ECO:0000313" key="8">
    <source>
        <dbReference type="EMBL" id="KAF3170648.1"/>
    </source>
</evidence>
<comment type="subcellular location">
    <subcellularLocation>
        <location evidence="1">Membrane</location>
        <topology evidence="1">Multi-pass membrane protein</topology>
    </subcellularLocation>
</comment>
<dbReference type="InterPro" id="IPR052337">
    <property type="entry name" value="SAT4-like"/>
</dbReference>
<evidence type="ECO:0000256" key="6">
    <source>
        <dbReference type="SAM" id="Phobius"/>
    </source>
</evidence>
<protein>
    <recommendedName>
        <fullName evidence="7">Rhodopsin domain-containing protein</fullName>
    </recommendedName>
</protein>
<dbReference type="Proteomes" id="UP000479691">
    <property type="component" value="Unassembled WGS sequence"/>
</dbReference>
<gene>
    <name evidence="8" type="ORF">TWF788_010111</name>
</gene>
<evidence type="ECO:0000256" key="4">
    <source>
        <dbReference type="ARBA" id="ARBA00023136"/>
    </source>
</evidence>
<feature type="transmembrane region" description="Helical" evidence="6">
    <location>
        <begin position="30"/>
        <end position="47"/>
    </location>
</feature>
<evidence type="ECO:0000259" key="7">
    <source>
        <dbReference type="Pfam" id="PF20684"/>
    </source>
</evidence>
<evidence type="ECO:0000313" key="9">
    <source>
        <dbReference type="Proteomes" id="UP000479691"/>
    </source>
</evidence>
<reference evidence="8 9" key="1">
    <citation type="submission" date="2019-06" db="EMBL/GenBank/DDBJ databases">
        <authorList>
            <person name="Palmer J.M."/>
        </authorList>
    </citation>
    <scope>NUCLEOTIDE SEQUENCE [LARGE SCALE GENOMIC DNA]</scope>
    <source>
        <strain evidence="8 9">TWF788</strain>
    </source>
</reference>
<name>A0A7C8KBT9_ORBOL</name>
<comment type="similarity">
    <text evidence="5">Belongs to the SAT4 family.</text>
</comment>
<evidence type="ECO:0000256" key="5">
    <source>
        <dbReference type="ARBA" id="ARBA00038359"/>
    </source>
</evidence>
<keyword evidence="4 6" id="KW-0472">Membrane</keyword>
<dbReference type="EMBL" id="JAABOE010000073">
    <property type="protein sequence ID" value="KAF3170648.1"/>
    <property type="molecule type" value="Genomic_DNA"/>
</dbReference>
<evidence type="ECO:0000256" key="1">
    <source>
        <dbReference type="ARBA" id="ARBA00004141"/>
    </source>
</evidence>
<evidence type="ECO:0000256" key="2">
    <source>
        <dbReference type="ARBA" id="ARBA00022692"/>
    </source>
</evidence>
<dbReference type="PANTHER" id="PTHR33048">
    <property type="entry name" value="PTH11-LIKE INTEGRAL MEMBRANE PROTEIN (AFU_ORTHOLOGUE AFUA_5G11245)"/>
    <property type="match status" value="1"/>
</dbReference>
<dbReference type="AlphaFoldDB" id="A0A7C8KBT9"/>
<dbReference type="Pfam" id="PF20684">
    <property type="entry name" value="Fung_rhodopsin"/>
    <property type="match status" value="1"/>
</dbReference>
<dbReference type="GO" id="GO:0016020">
    <property type="term" value="C:membrane"/>
    <property type="evidence" value="ECO:0007669"/>
    <property type="project" value="UniProtKB-SubCell"/>
</dbReference>
<comment type="caution">
    <text evidence="8">The sequence shown here is derived from an EMBL/GenBank/DDBJ whole genome shotgun (WGS) entry which is preliminary data.</text>
</comment>
<feature type="transmembrane region" description="Helical" evidence="6">
    <location>
        <begin position="144"/>
        <end position="166"/>
    </location>
</feature>
<proteinExistence type="inferred from homology"/>
<evidence type="ECO:0000256" key="3">
    <source>
        <dbReference type="ARBA" id="ARBA00022989"/>
    </source>
</evidence>
<feature type="domain" description="Rhodopsin" evidence="7">
    <location>
        <begin position="39"/>
        <end position="298"/>
    </location>
</feature>